<dbReference type="Pfam" id="PF02458">
    <property type="entry name" value="Transferase"/>
    <property type="match status" value="2"/>
</dbReference>
<proteinExistence type="inferred from homology"/>
<keyword evidence="7" id="KW-1185">Reference proteome</keyword>
<sequence>MDLYSPPGILFNESFPGSPVIIQVTYFQCGGIALGVSMSHKVNDACALYGFINDWTAVARGEKITLLLGSFILIVELAILEALVRDDSRTLQNNPSRVEVVTALLYKCAMAASTAKTSMSRSSSLSQVVNLRPRVVPPLPQNSIGNFCWSFSITTTKENDKNMKSIVASLKKAATGFYEKIGNGFTMDQCNSFISESVEEAREVMRENKTNEIEGYACSSWCRFSFNEMNFGWGKPIWVGTVSVKKKNTFILMDSSKPGGIEVLVTLEEDKMAIFEKDEELLRFAIMNPNAIAD</sequence>
<gene>
    <name evidence="6" type="ORF">ACH5RR_040456</name>
</gene>
<dbReference type="InterPro" id="IPR023213">
    <property type="entry name" value="CAT-like_dom_sf"/>
</dbReference>
<dbReference type="PANTHER" id="PTHR31623">
    <property type="entry name" value="F21J9.9"/>
    <property type="match status" value="1"/>
</dbReference>
<evidence type="ECO:0000256" key="2">
    <source>
        <dbReference type="ARBA" id="ARBA00011245"/>
    </source>
</evidence>
<evidence type="ECO:0000256" key="5">
    <source>
        <dbReference type="ARBA" id="ARBA00023315"/>
    </source>
</evidence>
<keyword evidence="5" id="KW-0012">Acyltransferase</keyword>
<dbReference type="EMBL" id="JBJUIK010000017">
    <property type="protein sequence ID" value="KAL3497724.1"/>
    <property type="molecule type" value="Genomic_DNA"/>
</dbReference>
<dbReference type="Gene3D" id="3.30.559.10">
    <property type="entry name" value="Chloramphenicol acetyltransferase-like domain"/>
    <property type="match status" value="2"/>
</dbReference>
<evidence type="ECO:0000256" key="1">
    <source>
        <dbReference type="ARBA" id="ARBA00009861"/>
    </source>
</evidence>
<dbReference type="AlphaFoldDB" id="A0ABD2XU46"/>
<keyword evidence="4" id="KW-0808">Transferase</keyword>
<evidence type="ECO:0000313" key="6">
    <source>
        <dbReference type="EMBL" id="KAL3497724.1"/>
    </source>
</evidence>
<organism evidence="6 7">
    <name type="scientific">Cinchona calisaya</name>
    <dbReference type="NCBI Taxonomy" id="153742"/>
    <lineage>
        <taxon>Eukaryota</taxon>
        <taxon>Viridiplantae</taxon>
        <taxon>Streptophyta</taxon>
        <taxon>Embryophyta</taxon>
        <taxon>Tracheophyta</taxon>
        <taxon>Spermatophyta</taxon>
        <taxon>Magnoliopsida</taxon>
        <taxon>eudicotyledons</taxon>
        <taxon>Gunneridae</taxon>
        <taxon>Pentapetalae</taxon>
        <taxon>asterids</taxon>
        <taxon>lamiids</taxon>
        <taxon>Gentianales</taxon>
        <taxon>Rubiaceae</taxon>
        <taxon>Cinchonoideae</taxon>
        <taxon>Cinchoneae</taxon>
        <taxon>Cinchona</taxon>
    </lineage>
</organism>
<name>A0ABD2XU46_9GENT</name>
<evidence type="ECO:0000313" key="7">
    <source>
        <dbReference type="Proteomes" id="UP001630127"/>
    </source>
</evidence>
<keyword evidence="3" id="KW-0017">Alkaloid metabolism</keyword>
<reference evidence="6 7" key="1">
    <citation type="submission" date="2024-11" db="EMBL/GenBank/DDBJ databases">
        <title>A near-complete genome assembly of Cinchona calisaya.</title>
        <authorList>
            <person name="Lian D.C."/>
            <person name="Zhao X.W."/>
            <person name="Wei L."/>
        </authorList>
    </citation>
    <scope>NUCLEOTIDE SEQUENCE [LARGE SCALE GENOMIC DNA]</scope>
    <source>
        <tissue evidence="6">Nenye</tissue>
    </source>
</reference>
<accession>A0ABD2XU46</accession>
<evidence type="ECO:0000256" key="4">
    <source>
        <dbReference type="ARBA" id="ARBA00022679"/>
    </source>
</evidence>
<dbReference type="PANTHER" id="PTHR31623:SF118">
    <property type="entry name" value="BAHD ACYLTRANSFERASE"/>
    <property type="match status" value="1"/>
</dbReference>
<dbReference type="GO" id="GO:0009820">
    <property type="term" value="P:alkaloid metabolic process"/>
    <property type="evidence" value="ECO:0007669"/>
    <property type="project" value="UniProtKB-KW"/>
</dbReference>
<protein>
    <submittedName>
        <fullName evidence="6">Uncharacterized protein</fullName>
    </submittedName>
</protein>
<dbReference type="Proteomes" id="UP001630127">
    <property type="component" value="Unassembled WGS sequence"/>
</dbReference>
<dbReference type="GO" id="GO:0016746">
    <property type="term" value="F:acyltransferase activity"/>
    <property type="evidence" value="ECO:0007669"/>
    <property type="project" value="UniProtKB-KW"/>
</dbReference>
<comment type="subunit">
    <text evidence="2">Monomer.</text>
</comment>
<evidence type="ECO:0000256" key="3">
    <source>
        <dbReference type="ARBA" id="ARBA00022589"/>
    </source>
</evidence>
<comment type="similarity">
    <text evidence="1">Belongs to the plant acyltransferase family.</text>
</comment>
<comment type="caution">
    <text evidence="6">The sequence shown here is derived from an EMBL/GenBank/DDBJ whole genome shotgun (WGS) entry which is preliminary data.</text>
</comment>